<dbReference type="HAMAP" id="MF_00735">
    <property type="entry name" value="Methyltr_PrmA"/>
    <property type="match status" value="1"/>
</dbReference>
<evidence type="ECO:0000313" key="7">
    <source>
        <dbReference type="EMBL" id="TDQ06434.1"/>
    </source>
</evidence>
<evidence type="ECO:0000313" key="8">
    <source>
        <dbReference type="Proteomes" id="UP000295620"/>
    </source>
</evidence>
<dbReference type="PANTHER" id="PTHR43648">
    <property type="entry name" value="ELECTRON TRANSFER FLAVOPROTEIN BETA SUBUNIT LYSINE METHYLTRANSFERASE"/>
    <property type="match status" value="1"/>
</dbReference>
<keyword evidence="4 6" id="KW-0808">Transferase</keyword>
<protein>
    <recommendedName>
        <fullName evidence="6">Ribosomal protein L11 methyltransferase</fullName>
        <shortName evidence="6">L11 Mtase</shortName>
        <ecNumber evidence="6">2.1.1.-</ecNumber>
    </recommendedName>
</protein>
<evidence type="ECO:0000256" key="4">
    <source>
        <dbReference type="ARBA" id="ARBA00022679"/>
    </source>
</evidence>
<dbReference type="Pfam" id="PF06325">
    <property type="entry name" value="PrmA"/>
    <property type="match status" value="1"/>
</dbReference>
<comment type="similarity">
    <text evidence="1 6">Belongs to the methyltransferase superfamily. PrmA family.</text>
</comment>
<dbReference type="GO" id="GO:0008276">
    <property type="term" value="F:protein methyltransferase activity"/>
    <property type="evidence" value="ECO:0007669"/>
    <property type="project" value="UniProtKB-UniRule"/>
</dbReference>
<dbReference type="InterPro" id="IPR004498">
    <property type="entry name" value="Ribosomal_PrmA_MeTrfase"/>
</dbReference>
<dbReference type="GO" id="GO:0032259">
    <property type="term" value="P:methylation"/>
    <property type="evidence" value="ECO:0007669"/>
    <property type="project" value="UniProtKB-KW"/>
</dbReference>
<evidence type="ECO:0000256" key="5">
    <source>
        <dbReference type="ARBA" id="ARBA00022691"/>
    </source>
</evidence>
<evidence type="ECO:0000256" key="6">
    <source>
        <dbReference type="HAMAP-Rule" id="MF_00735"/>
    </source>
</evidence>
<keyword evidence="2 6" id="KW-0963">Cytoplasm</keyword>
<organism evidence="7 8">
    <name type="scientific">Pedobacter metabolipauper</name>
    <dbReference type="NCBI Taxonomy" id="425513"/>
    <lineage>
        <taxon>Bacteria</taxon>
        <taxon>Pseudomonadati</taxon>
        <taxon>Bacteroidota</taxon>
        <taxon>Sphingobacteriia</taxon>
        <taxon>Sphingobacteriales</taxon>
        <taxon>Sphingobacteriaceae</taxon>
        <taxon>Pedobacter</taxon>
    </lineage>
</organism>
<accession>A0A4R6SQC7</accession>
<name>A0A4R6SQC7_9SPHI</name>
<feature type="binding site" evidence="6">
    <location>
        <position position="150"/>
    </location>
    <ligand>
        <name>S-adenosyl-L-methionine</name>
        <dbReference type="ChEBI" id="CHEBI:59789"/>
    </ligand>
</feature>
<keyword evidence="5 6" id="KW-0949">S-adenosyl-L-methionine</keyword>
<feature type="binding site" evidence="6">
    <location>
        <position position="214"/>
    </location>
    <ligand>
        <name>S-adenosyl-L-methionine</name>
        <dbReference type="ChEBI" id="CHEBI:59789"/>
    </ligand>
</feature>
<dbReference type="PANTHER" id="PTHR43648:SF1">
    <property type="entry name" value="ELECTRON TRANSFER FLAVOPROTEIN BETA SUBUNIT LYSINE METHYLTRANSFERASE"/>
    <property type="match status" value="1"/>
</dbReference>
<reference evidence="7 8" key="1">
    <citation type="submission" date="2019-03" db="EMBL/GenBank/DDBJ databases">
        <title>Genomic Encyclopedia of Archaeal and Bacterial Type Strains, Phase II (KMG-II): from individual species to whole genera.</title>
        <authorList>
            <person name="Goeker M."/>
        </authorList>
    </citation>
    <scope>NUCLEOTIDE SEQUENCE [LARGE SCALE GENOMIC DNA]</scope>
    <source>
        <strain evidence="7 8">DSM 19035</strain>
    </source>
</reference>
<proteinExistence type="inferred from homology"/>
<dbReference type="RefSeq" id="WP_133578291.1">
    <property type="nucleotide sequence ID" value="NZ_SNYC01000009.1"/>
</dbReference>
<dbReference type="OrthoDB" id="9785995at2"/>
<comment type="function">
    <text evidence="6">Methylates ribosomal protein L11.</text>
</comment>
<dbReference type="SUPFAM" id="SSF53335">
    <property type="entry name" value="S-adenosyl-L-methionine-dependent methyltransferases"/>
    <property type="match status" value="1"/>
</dbReference>
<dbReference type="InterPro" id="IPR050078">
    <property type="entry name" value="Ribosomal_L11_MeTrfase_PrmA"/>
</dbReference>
<keyword evidence="7" id="KW-0687">Ribonucleoprotein</keyword>
<dbReference type="GO" id="GO:0005840">
    <property type="term" value="C:ribosome"/>
    <property type="evidence" value="ECO:0007669"/>
    <property type="project" value="UniProtKB-KW"/>
</dbReference>
<dbReference type="AlphaFoldDB" id="A0A4R6SQC7"/>
<evidence type="ECO:0000256" key="3">
    <source>
        <dbReference type="ARBA" id="ARBA00022603"/>
    </source>
</evidence>
<sequence length="280" mass="31709">MQYIQVTFIFNRIEEYQQDLLIAELADIGYSTFEDTENGFAAFVDFDSYHEVKLGNLMTRFDGEIEYTFTVTEIAAENWNEEWEKNFEPLIISEECYVRATFHQPQPQYTYEIVIDPKMAFGTGHHQTTTMMMQYILSEDIQDQVVLDMGCGTGILAILAAKRGARKLVAIDHDEVCYQSTLENSALNEIGIIEAACGGKEVIPATDFDLILANINRNILLDQIPVYASVLKPGGTILFSGFYESPDLEMITEACKPFGINYSDHKKIGDWVAARFNKVI</sequence>
<keyword evidence="8" id="KW-1185">Reference proteome</keyword>
<dbReference type="Gene3D" id="3.40.50.150">
    <property type="entry name" value="Vaccinia Virus protein VP39"/>
    <property type="match status" value="1"/>
</dbReference>
<dbReference type="EC" id="2.1.1.-" evidence="6"/>
<evidence type="ECO:0000256" key="1">
    <source>
        <dbReference type="ARBA" id="ARBA00009741"/>
    </source>
</evidence>
<comment type="caution">
    <text evidence="7">The sequence shown here is derived from an EMBL/GenBank/DDBJ whole genome shotgun (WGS) entry which is preliminary data.</text>
</comment>
<feature type="binding site" evidence="6">
    <location>
        <position position="172"/>
    </location>
    <ligand>
        <name>S-adenosyl-L-methionine</name>
        <dbReference type="ChEBI" id="CHEBI:59789"/>
    </ligand>
</feature>
<keyword evidence="7" id="KW-0689">Ribosomal protein</keyword>
<dbReference type="InterPro" id="IPR029063">
    <property type="entry name" value="SAM-dependent_MTases_sf"/>
</dbReference>
<dbReference type="GO" id="GO:0005737">
    <property type="term" value="C:cytoplasm"/>
    <property type="evidence" value="ECO:0007669"/>
    <property type="project" value="UniProtKB-SubCell"/>
</dbReference>
<dbReference type="NCBIfam" id="NF001785">
    <property type="entry name" value="PRK00517.2-2"/>
    <property type="match status" value="1"/>
</dbReference>
<feature type="binding site" evidence="6">
    <location>
        <position position="129"/>
    </location>
    <ligand>
        <name>S-adenosyl-L-methionine</name>
        <dbReference type="ChEBI" id="CHEBI:59789"/>
    </ligand>
</feature>
<gene>
    <name evidence="6" type="primary">prmA</name>
    <name evidence="7" type="ORF">ATK78_4504</name>
</gene>
<comment type="subcellular location">
    <subcellularLocation>
        <location evidence="6">Cytoplasm</location>
    </subcellularLocation>
</comment>
<dbReference type="Proteomes" id="UP000295620">
    <property type="component" value="Unassembled WGS sequence"/>
</dbReference>
<dbReference type="EMBL" id="SNYC01000009">
    <property type="protein sequence ID" value="TDQ06434.1"/>
    <property type="molecule type" value="Genomic_DNA"/>
</dbReference>
<comment type="catalytic activity">
    <reaction evidence="6">
        <text>L-lysyl-[protein] + 3 S-adenosyl-L-methionine = N(6),N(6),N(6)-trimethyl-L-lysyl-[protein] + 3 S-adenosyl-L-homocysteine + 3 H(+)</text>
        <dbReference type="Rhea" id="RHEA:54192"/>
        <dbReference type="Rhea" id="RHEA-COMP:9752"/>
        <dbReference type="Rhea" id="RHEA-COMP:13826"/>
        <dbReference type="ChEBI" id="CHEBI:15378"/>
        <dbReference type="ChEBI" id="CHEBI:29969"/>
        <dbReference type="ChEBI" id="CHEBI:57856"/>
        <dbReference type="ChEBI" id="CHEBI:59789"/>
        <dbReference type="ChEBI" id="CHEBI:61961"/>
    </reaction>
</comment>
<keyword evidence="3 6" id="KW-0489">Methyltransferase</keyword>
<dbReference type="CDD" id="cd02440">
    <property type="entry name" value="AdoMet_MTases"/>
    <property type="match status" value="1"/>
</dbReference>
<evidence type="ECO:0000256" key="2">
    <source>
        <dbReference type="ARBA" id="ARBA00022490"/>
    </source>
</evidence>